<gene>
    <name evidence="2" type="ORF">H7B67_15120</name>
</gene>
<name>A0A841SZ61_9BACL</name>
<evidence type="ECO:0000313" key="2">
    <source>
        <dbReference type="EMBL" id="MBB6635448.1"/>
    </source>
</evidence>
<dbReference type="Pfam" id="PF11167">
    <property type="entry name" value="DUF2953"/>
    <property type="match status" value="1"/>
</dbReference>
<keyword evidence="3" id="KW-1185">Reference proteome</keyword>
<organism evidence="2 3">
    <name type="scientific">Cohnella thailandensis</name>
    <dbReference type="NCBI Taxonomy" id="557557"/>
    <lineage>
        <taxon>Bacteria</taxon>
        <taxon>Bacillati</taxon>
        <taxon>Bacillota</taxon>
        <taxon>Bacilli</taxon>
        <taxon>Bacillales</taxon>
        <taxon>Paenibacillaceae</taxon>
        <taxon>Cohnella</taxon>
    </lineage>
</organism>
<dbReference type="Proteomes" id="UP000535838">
    <property type="component" value="Unassembled WGS sequence"/>
</dbReference>
<sequence>MAFWFWTGAAAVVIILLIAALLSSIRIRVRYWRSGQLDQLVIVIRALYGVVQTQRTIPTITLRSWGIFYEEKAKSSMAGQNKDGQDKRFIDNGTVRRLWNATKSLKLSIDHVKEWSIRTLRRVECTRWRMDVRIGTGDAAMTAVLSGLFWTLMGCVNGMASQYIRLRTHPHGKVEPVYNGKEFTFVWEADFRIRASELALSMIGLGTRTVRVRQALRAWKTWNAGPEHA</sequence>
<reference evidence="2 3" key="1">
    <citation type="submission" date="2020-08" db="EMBL/GenBank/DDBJ databases">
        <title>Cohnella phylogeny.</title>
        <authorList>
            <person name="Dunlap C."/>
        </authorList>
    </citation>
    <scope>NUCLEOTIDE SEQUENCE [LARGE SCALE GENOMIC DNA]</scope>
    <source>
        <strain evidence="2 3">DSM 25241</strain>
    </source>
</reference>
<feature type="transmembrane region" description="Helical" evidence="1">
    <location>
        <begin position="6"/>
        <end position="25"/>
    </location>
</feature>
<keyword evidence="1" id="KW-0812">Transmembrane</keyword>
<dbReference type="InterPro" id="IPR021338">
    <property type="entry name" value="DUF2953"/>
</dbReference>
<accession>A0A841SZ61</accession>
<dbReference type="EMBL" id="JACJVQ010000013">
    <property type="protein sequence ID" value="MBB6635448.1"/>
    <property type="molecule type" value="Genomic_DNA"/>
</dbReference>
<keyword evidence="1" id="KW-0472">Membrane</keyword>
<protein>
    <submittedName>
        <fullName evidence="2">DUF2953 domain-containing protein</fullName>
    </submittedName>
</protein>
<dbReference type="AlphaFoldDB" id="A0A841SZ61"/>
<comment type="caution">
    <text evidence="2">The sequence shown here is derived from an EMBL/GenBank/DDBJ whole genome shotgun (WGS) entry which is preliminary data.</text>
</comment>
<dbReference type="RefSeq" id="WP_185120677.1">
    <property type="nucleotide sequence ID" value="NZ_JACJVQ010000013.1"/>
</dbReference>
<evidence type="ECO:0000313" key="3">
    <source>
        <dbReference type="Proteomes" id="UP000535838"/>
    </source>
</evidence>
<keyword evidence="1" id="KW-1133">Transmembrane helix</keyword>
<evidence type="ECO:0000256" key="1">
    <source>
        <dbReference type="SAM" id="Phobius"/>
    </source>
</evidence>
<proteinExistence type="predicted"/>